<proteinExistence type="predicted"/>
<feature type="region of interest" description="Disordered" evidence="1">
    <location>
        <begin position="1"/>
        <end position="73"/>
    </location>
</feature>
<comment type="caution">
    <text evidence="2">The sequence shown here is derived from an EMBL/GenBank/DDBJ whole genome shotgun (WGS) entry which is preliminary data.</text>
</comment>
<dbReference type="AlphaFoldDB" id="A0A8T2XMG4"/>
<evidence type="ECO:0000256" key="1">
    <source>
        <dbReference type="SAM" id="MobiDB-lite"/>
    </source>
</evidence>
<name>A0A8T2XMG4_POPDE</name>
<feature type="compositionally biased region" description="Polar residues" evidence="1">
    <location>
        <begin position="25"/>
        <end position="36"/>
    </location>
</feature>
<keyword evidence="3" id="KW-1185">Reference proteome</keyword>
<feature type="non-terminal residue" evidence="2">
    <location>
        <position position="73"/>
    </location>
</feature>
<protein>
    <submittedName>
        <fullName evidence="2">Uncharacterized protein</fullName>
    </submittedName>
</protein>
<accession>A0A8T2XMG4</accession>
<sequence length="73" mass="8019">IFPQQLFTSPPADFRPSKPVIPRMMSQSPHTQQRRGNTLHLLHPAEPTDPIASSGSPNTAAPRDQQPPFLLAP</sequence>
<evidence type="ECO:0000313" key="3">
    <source>
        <dbReference type="Proteomes" id="UP000807159"/>
    </source>
</evidence>
<dbReference type="EMBL" id="JACEGQ020000011">
    <property type="protein sequence ID" value="KAH8493351.1"/>
    <property type="molecule type" value="Genomic_DNA"/>
</dbReference>
<feature type="non-terminal residue" evidence="2">
    <location>
        <position position="1"/>
    </location>
</feature>
<dbReference type="Proteomes" id="UP000807159">
    <property type="component" value="Chromosome 11"/>
</dbReference>
<evidence type="ECO:0000313" key="2">
    <source>
        <dbReference type="EMBL" id="KAH8493351.1"/>
    </source>
</evidence>
<reference evidence="2" key="1">
    <citation type="journal article" date="2021" name="J. Hered.">
        <title>Genome Assembly of Salicaceae Populus deltoides (Eastern Cottonwood) I-69 Based on Nanopore Sequencing and Hi-C Technologies.</title>
        <authorList>
            <person name="Bai S."/>
            <person name="Wu H."/>
            <person name="Zhang J."/>
            <person name="Pan Z."/>
            <person name="Zhao W."/>
            <person name="Li Z."/>
            <person name="Tong C."/>
        </authorList>
    </citation>
    <scope>NUCLEOTIDE SEQUENCE</scope>
    <source>
        <tissue evidence="2">Leaf</tissue>
    </source>
</reference>
<gene>
    <name evidence="2" type="ORF">H0E87_020177</name>
</gene>
<organism evidence="2 3">
    <name type="scientific">Populus deltoides</name>
    <name type="common">Eastern poplar</name>
    <name type="synonym">Eastern cottonwood</name>
    <dbReference type="NCBI Taxonomy" id="3696"/>
    <lineage>
        <taxon>Eukaryota</taxon>
        <taxon>Viridiplantae</taxon>
        <taxon>Streptophyta</taxon>
        <taxon>Embryophyta</taxon>
        <taxon>Tracheophyta</taxon>
        <taxon>Spermatophyta</taxon>
        <taxon>Magnoliopsida</taxon>
        <taxon>eudicotyledons</taxon>
        <taxon>Gunneridae</taxon>
        <taxon>Pentapetalae</taxon>
        <taxon>rosids</taxon>
        <taxon>fabids</taxon>
        <taxon>Malpighiales</taxon>
        <taxon>Salicaceae</taxon>
        <taxon>Saliceae</taxon>
        <taxon>Populus</taxon>
    </lineage>
</organism>